<evidence type="ECO:0000313" key="1">
    <source>
        <dbReference type="EMBL" id="CAG8562543.1"/>
    </source>
</evidence>
<comment type="caution">
    <text evidence="1">The sequence shown here is derived from an EMBL/GenBank/DDBJ whole genome shotgun (WGS) entry which is preliminary data.</text>
</comment>
<accession>A0ACA9M242</accession>
<organism evidence="1 2">
    <name type="scientific">Dentiscutata heterogama</name>
    <dbReference type="NCBI Taxonomy" id="1316150"/>
    <lineage>
        <taxon>Eukaryota</taxon>
        <taxon>Fungi</taxon>
        <taxon>Fungi incertae sedis</taxon>
        <taxon>Mucoromycota</taxon>
        <taxon>Glomeromycotina</taxon>
        <taxon>Glomeromycetes</taxon>
        <taxon>Diversisporales</taxon>
        <taxon>Gigasporaceae</taxon>
        <taxon>Dentiscutata</taxon>
    </lineage>
</organism>
<proteinExistence type="predicted"/>
<dbReference type="Proteomes" id="UP000789702">
    <property type="component" value="Unassembled WGS sequence"/>
</dbReference>
<evidence type="ECO:0000313" key="2">
    <source>
        <dbReference type="Proteomes" id="UP000789702"/>
    </source>
</evidence>
<protein>
    <submittedName>
        <fullName evidence="1">2526_t:CDS:1</fullName>
    </submittedName>
</protein>
<keyword evidence="2" id="KW-1185">Reference proteome</keyword>
<sequence>MGSGVVTWLKHEGLIKYFYDEKMLTLAYNVIMESLITMFLRKSEKLEELLINNKFIFLKVSTILNAMPGISQLKTLHVNLRSYKNSTSTNIIELMNALTSKLCPYLKQLNIKSYLPSDESDTLVNIIKSNEKLEKIELGSPIISRSIYVYNIPNYKDERTIRELFWYCGKTAEFELLKNEWDDNQTAYIAFYEVRATLLKNTEYTVKSVEEIIYIKIFPALKYVRNSLKETLLDLLAITVEE</sequence>
<gene>
    <name evidence="1" type="ORF">DHETER_LOCUS5711</name>
</gene>
<reference evidence="1" key="1">
    <citation type="submission" date="2021-06" db="EMBL/GenBank/DDBJ databases">
        <authorList>
            <person name="Kallberg Y."/>
            <person name="Tangrot J."/>
            <person name="Rosling A."/>
        </authorList>
    </citation>
    <scope>NUCLEOTIDE SEQUENCE</scope>
    <source>
        <strain evidence="1">IL203A</strain>
    </source>
</reference>
<name>A0ACA9M242_9GLOM</name>
<dbReference type="EMBL" id="CAJVPU010006578">
    <property type="protein sequence ID" value="CAG8562543.1"/>
    <property type="molecule type" value="Genomic_DNA"/>
</dbReference>